<organism evidence="1 2">
    <name type="scientific">Winogradskyella marina</name>
    <dbReference type="NCBI Taxonomy" id="2785530"/>
    <lineage>
        <taxon>Bacteria</taxon>
        <taxon>Pseudomonadati</taxon>
        <taxon>Bacteroidota</taxon>
        <taxon>Flavobacteriia</taxon>
        <taxon>Flavobacteriales</taxon>
        <taxon>Flavobacteriaceae</taxon>
        <taxon>Winogradskyella</taxon>
    </lineage>
</organism>
<proteinExistence type="predicted"/>
<evidence type="ECO:0000313" key="1">
    <source>
        <dbReference type="EMBL" id="MBF8151312.1"/>
    </source>
</evidence>
<dbReference type="RefSeq" id="WP_195872568.1">
    <property type="nucleotide sequence ID" value="NZ_JADOET010000018.1"/>
</dbReference>
<keyword evidence="2" id="KW-1185">Reference proteome</keyword>
<name>A0ABS0ELH1_9FLAO</name>
<protein>
    <recommendedName>
        <fullName evidence="3">Serine protease</fullName>
    </recommendedName>
</protein>
<gene>
    <name evidence="1" type="ORF">ITJ86_15500</name>
</gene>
<dbReference type="EMBL" id="JADOET010000018">
    <property type="protein sequence ID" value="MBF8151312.1"/>
    <property type="molecule type" value="Genomic_DNA"/>
</dbReference>
<evidence type="ECO:0008006" key="3">
    <source>
        <dbReference type="Google" id="ProtNLM"/>
    </source>
</evidence>
<evidence type="ECO:0000313" key="2">
    <source>
        <dbReference type="Proteomes" id="UP000611215"/>
    </source>
</evidence>
<sequence length="278" mass="32345">MKSSRDILINQMEECREFVSNFTCQLFNNYQIIGSGVFVVVDKQYFLISSAHVINTNVVKAMRVSDGKDLFTLKGIITNTIVKNKKNDEIDIVVFKLDDETVENIKTIFNFMNLHDLELNHKISDKREYYLFGYPNEWTRTFYESEDNKGYIPTPLILRVKSKSGKFIKVPDYKKNSKIIVDYNNNDYNNELDSKYSTLPNPKGLSGCGLWYMPMKENVIDGKKYIKLVGIVTDFYFQDNAITVTVIDIITEVLRQRFDKNVEQSQLIKVNLIEKNES</sequence>
<dbReference type="Proteomes" id="UP000611215">
    <property type="component" value="Unassembled WGS sequence"/>
</dbReference>
<accession>A0ABS0ELH1</accession>
<comment type="caution">
    <text evidence="1">The sequence shown here is derived from an EMBL/GenBank/DDBJ whole genome shotgun (WGS) entry which is preliminary data.</text>
</comment>
<reference evidence="1 2" key="1">
    <citation type="submission" date="2020-11" db="EMBL/GenBank/DDBJ databases">
        <title>Winogradskyella marina sp. nov., isolated from marine sediment.</title>
        <authorList>
            <person name="Bo J."/>
            <person name="Wang S."/>
            <person name="Song X."/>
            <person name="Du Z."/>
        </authorList>
    </citation>
    <scope>NUCLEOTIDE SEQUENCE [LARGE SCALE GENOMIC DNA]</scope>
    <source>
        <strain evidence="1 2">F6397</strain>
    </source>
</reference>